<dbReference type="Pfam" id="PF00082">
    <property type="entry name" value="Peptidase_S8"/>
    <property type="match status" value="1"/>
</dbReference>
<comment type="caution">
    <text evidence="13">The sequence shown here is derived from an EMBL/GenBank/DDBJ whole genome shotgun (WGS) entry which is preliminary data.</text>
</comment>
<gene>
    <name evidence="13" type="ORF">E0H92_12140</name>
</gene>
<feature type="domain" description="Inhibitor I9" evidence="11">
    <location>
        <begin position="53"/>
        <end position="149"/>
    </location>
</feature>
<dbReference type="PRINTS" id="PR00723">
    <property type="entry name" value="SUBTILISIN"/>
</dbReference>
<dbReference type="CDD" id="cd02120">
    <property type="entry name" value="PA_subtilisin_like"/>
    <property type="match status" value="1"/>
</dbReference>
<dbReference type="InterPro" id="IPR006311">
    <property type="entry name" value="TAT_signal"/>
</dbReference>
<feature type="domain" description="Subtilisin-like protease fibronectin type-III" evidence="12">
    <location>
        <begin position="708"/>
        <end position="800"/>
    </location>
</feature>
<evidence type="ECO:0000313" key="13">
    <source>
        <dbReference type="EMBL" id="TCC42756.1"/>
    </source>
</evidence>
<evidence type="ECO:0000259" key="11">
    <source>
        <dbReference type="Pfam" id="PF05922"/>
    </source>
</evidence>
<feature type="domain" description="PA" evidence="10">
    <location>
        <begin position="462"/>
        <end position="528"/>
    </location>
</feature>
<dbReference type="InterPro" id="IPR003137">
    <property type="entry name" value="PA_domain"/>
</dbReference>
<dbReference type="InterPro" id="IPR023828">
    <property type="entry name" value="Peptidase_S8_Ser-AS"/>
</dbReference>
<keyword evidence="8" id="KW-0732">Signal</keyword>
<dbReference type="Pfam" id="PF17766">
    <property type="entry name" value="fn3_6"/>
    <property type="match status" value="1"/>
</dbReference>
<organism evidence="13 14">
    <name type="scientific">Kribbella speibonae</name>
    <dbReference type="NCBI Taxonomy" id="1572660"/>
    <lineage>
        <taxon>Bacteria</taxon>
        <taxon>Bacillati</taxon>
        <taxon>Actinomycetota</taxon>
        <taxon>Actinomycetes</taxon>
        <taxon>Propionibacteriales</taxon>
        <taxon>Kribbellaceae</taxon>
        <taxon>Kribbella</taxon>
    </lineage>
</organism>
<dbReference type="GO" id="GO:0006508">
    <property type="term" value="P:proteolysis"/>
    <property type="evidence" value="ECO:0007669"/>
    <property type="project" value="UniProtKB-KW"/>
</dbReference>
<name>A0A4R0JDN2_9ACTN</name>
<evidence type="ECO:0000259" key="12">
    <source>
        <dbReference type="Pfam" id="PF17766"/>
    </source>
</evidence>
<evidence type="ECO:0000313" key="14">
    <source>
        <dbReference type="Proteomes" id="UP000294225"/>
    </source>
</evidence>
<feature type="chain" id="PRO_5020299567" evidence="8">
    <location>
        <begin position="37"/>
        <end position="1000"/>
    </location>
</feature>
<dbReference type="Pfam" id="PF02225">
    <property type="entry name" value="PA"/>
    <property type="match status" value="1"/>
</dbReference>
<dbReference type="Gene3D" id="3.40.50.200">
    <property type="entry name" value="Peptidase S8/S53 domain"/>
    <property type="match status" value="1"/>
</dbReference>
<evidence type="ECO:0000259" key="10">
    <source>
        <dbReference type="Pfam" id="PF02225"/>
    </source>
</evidence>
<dbReference type="Pfam" id="PF05922">
    <property type="entry name" value="Inhibitor_I9"/>
    <property type="match status" value="1"/>
</dbReference>
<dbReference type="InterPro" id="IPR037045">
    <property type="entry name" value="S8pro/Inhibitor_I9_sf"/>
</dbReference>
<evidence type="ECO:0000256" key="1">
    <source>
        <dbReference type="ARBA" id="ARBA00011073"/>
    </source>
</evidence>
<feature type="active site" description="Charge relay system" evidence="5 6">
    <location>
        <position position="612"/>
    </location>
</feature>
<dbReference type="InterPro" id="IPR041469">
    <property type="entry name" value="Subtilisin-like_FN3"/>
</dbReference>
<dbReference type="PANTHER" id="PTHR10795">
    <property type="entry name" value="PROPROTEIN CONVERTASE SUBTILISIN/KEXIN"/>
    <property type="match status" value="1"/>
</dbReference>
<evidence type="ECO:0000256" key="4">
    <source>
        <dbReference type="ARBA" id="ARBA00022825"/>
    </source>
</evidence>
<evidence type="ECO:0000256" key="5">
    <source>
        <dbReference type="PIRSR" id="PIRSR615500-1"/>
    </source>
</evidence>
<evidence type="ECO:0000256" key="3">
    <source>
        <dbReference type="ARBA" id="ARBA00022801"/>
    </source>
</evidence>
<accession>A0A4R0JDN2</accession>
<dbReference type="SUPFAM" id="SSF52743">
    <property type="entry name" value="Subtilisin-like"/>
    <property type="match status" value="1"/>
</dbReference>
<dbReference type="PROSITE" id="PS00138">
    <property type="entry name" value="SUBTILASE_SER"/>
    <property type="match status" value="1"/>
</dbReference>
<dbReference type="InterPro" id="IPR015500">
    <property type="entry name" value="Peptidase_S8_subtilisin-rel"/>
</dbReference>
<evidence type="ECO:0000256" key="6">
    <source>
        <dbReference type="PROSITE-ProRule" id="PRU01240"/>
    </source>
</evidence>
<evidence type="ECO:0000256" key="7">
    <source>
        <dbReference type="SAM" id="MobiDB-lite"/>
    </source>
</evidence>
<keyword evidence="3 6" id="KW-0378">Hydrolase</keyword>
<dbReference type="InterPro" id="IPR034197">
    <property type="entry name" value="Peptidases_S8_3"/>
</dbReference>
<feature type="domain" description="Peptidase S8/S53" evidence="9">
    <location>
        <begin position="181"/>
        <end position="651"/>
    </location>
</feature>
<dbReference type="Gene3D" id="3.30.70.80">
    <property type="entry name" value="Peptidase S8 propeptide/proteinase inhibitor I9"/>
    <property type="match status" value="1"/>
</dbReference>
<dbReference type="InterPro" id="IPR010259">
    <property type="entry name" value="S8pro/Inhibitor_I9"/>
</dbReference>
<feature type="active site" description="Charge relay system" evidence="5 6">
    <location>
        <position position="190"/>
    </location>
</feature>
<dbReference type="EMBL" id="SJKC01000001">
    <property type="protein sequence ID" value="TCC42756.1"/>
    <property type="molecule type" value="Genomic_DNA"/>
</dbReference>
<dbReference type="CDD" id="cd04852">
    <property type="entry name" value="Peptidases_S8_3"/>
    <property type="match status" value="1"/>
</dbReference>
<feature type="active site" description="Charge relay system" evidence="5 6">
    <location>
        <position position="285"/>
    </location>
</feature>
<keyword evidence="2 6" id="KW-0645">Protease</keyword>
<feature type="region of interest" description="Disordered" evidence="7">
    <location>
        <begin position="273"/>
        <end position="293"/>
    </location>
</feature>
<feature type="signal peptide" evidence="8">
    <location>
        <begin position="1"/>
        <end position="36"/>
    </location>
</feature>
<sequence>MPWRHHVNHPNLRRRAALLAGAALITTALVAPPGSAAPAPGATGAFGFAPGRYVVTLADKPLATYQGGLTGLKATKPAAGRKVEVNSTSGKAYRSYLTSKHAQVAAAVGAKVDRDYSTTLNGFAASLSSKQVNELAKTPGVVSVVPDQLHHALDDRNPTDFLKLSGRTGVWNKLGGTATAGRGVVVGVVDTGIWPESASLAGPALGTKPPTDADPYRPYLSGSTTVMQKADGSTFTGSCETGQDFTADLCNTKLISAKYFGEGWLSLVPPERRADYESPRDGEGHGTHTATTAAGRADVDVVLGGRDLGTVTGVAPAAKIAVYKALWSGKTAQDTGGFTSDIVAAIDQAVADGVDVINYSVGSTIESPATDPIQLAFLSAASAGVFVSAAGGNSGPDASTLDNTSPWVTTVGATTVAPWNGTVVLGNGQKYSGVSTTVTSATGSKPLVNGAAVKKEGVSDADALICLANTLDPSKTAGKIVACDRGISARVDKSTEVQRAGGVGMVLLNLFDQDVVGDSHVVPTVHLNAPGSLSVKSYATQVGATAELVPGNQTSVTTPYPQMADFSSRGPSLSSNGNLLKPDLAAPGVNVLAAVAPPTNGGQNYAFLSGTSMAAPHVAGLAALYLSKHPDWSPMAVKSALMTTAGNVLTSTGAVNTNPFDAGAGEVQPSKMLDPGLVYDSSDTDWLGYLEGTGVKTGTGVPAINPSDYNAPSIAVGQLLGTQTITRRVTAVTPGLYRATVSVPGMKAVVTPSILSFSKAGQTKTFTVKLTLDSADSGTTTNGWLTWQGADKTVRSPIVVVPTSVLAPTAVSGTGASGSTAFTATVGKAGVPIRSYGVVSAPLVPGAVPAGAADADLPDYPVTVTSQTKAVQWNIKTVDPAGSIWLVLYKVVNGQMQLLSFVGDGSNQASASLAGPTLGVWGVLAITLSNPPGASTTEYTMQTNVVTASSPRSLQVTPPVAPAAFKPFQVTASWSGLATGQRSTGFVEFPNRAGTVVTIN</sequence>
<reference evidence="13 14" key="1">
    <citation type="submission" date="2019-02" db="EMBL/GenBank/DDBJ databases">
        <title>Kribbella capetownensis sp. nov. and Kribbella speibonae sp. nov., isolated from soil.</title>
        <authorList>
            <person name="Curtis S.M."/>
            <person name="Norton I."/>
            <person name="Everest G.J."/>
            <person name="Meyers P.R."/>
        </authorList>
    </citation>
    <scope>NUCLEOTIDE SEQUENCE [LARGE SCALE GENOMIC DNA]</scope>
    <source>
        <strain evidence="13 14">YM55</strain>
    </source>
</reference>
<evidence type="ECO:0000256" key="8">
    <source>
        <dbReference type="SAM" id="SignalP"/>
    </source>
</evidence>
<dbReference type="PROSITE" id="PS51318">
    <property type="entry name" value="TAT"/>
    <property type="match status" value="1"/>
</dbReference>
<feature type="compositionally biased region" description="Basic and acidic residues" evidence="7">
    <location>
        <begin position="273"/>
        <end position="286"/>
    </location>
</feature>
<proteinExistence type="inferred from homology"/>
<dbReference type="Gene3D" id="2.60.40.2310">
    <property type="match status" value="1"/>
</dbReference>
<dbReference type="AlphaFoldDB" id="A0A4R0JDN2"/>
<comment type="similarity">
    <text evidence="1 6">Belongs to the peptidase S8 family.</text>
</comment>
<dbReference type="PROSITE" id="PS51892">
    <property type="entry name" value="SUBTILASE"/>
    <property type="match status" value="1"/>
</dbReference>
<evidence type="ECO:0000256" key="2">
    <source>
        <dbReference type="ARBA" id="ARBA00022670"/>
    </source>
</evidence>
<dbReference type="InterPro" id="IPR045051">
    <property type="entry name" value="SBT"/>
</dbReference>
<dbReference type="InterPro" id="IPR000209">
    <property type="entry name" value="Peptidase_S8/S53_dom"/>
</dbReference>
<keyword evidence="4 6" id="KW-0720">Serine protease</keyword>
<dbReference type="Gene3D" id="3.50.30.30">
    <property type="match status" value="1"/>
</dbReference>
<dbReference type="SUPFAM" id="SSF54897">
    <property type="entry name" value="Protease propeptides/inhibitors"/>
    <property type="match status" value="1"/>
</dbReference>
<protein>
    <submittedName>
        <fullName evidence="13">Serine protease</fullName>
    </submittedName>
</protein>
<dbReference type="GO" id="GO:0004252">
    <property type="term" value="F:serine-type endopeptidase activity"/>
    <property type="evidence" value="ECO:0007669"/>
    <property type="project" value="UniProtKB-UniRule"/>
</dbReference>
<evidence type="ECO:0000259" key="9">
    <source>
        <dbReference type="Pfam" id="PF00082"/>
    </source>
</evidence>
<dbReference type="Proteomes" id="UP000294225">
    <property type="component" value="Unassembled WGS sequence"/>
</dbReference>
<dbReference type="InterPro" id="IPR036852">
    <property type="entry name" value="Peptidase_S8/S53_dom_sf"/>
</dbReference>